<dbReference type="InterPro" id="IPR019734">
    <property type="entry name" value="TPR_rpt"/>
</dbReference>
<dbReference type="InterPro" id="IPR011990">
    <property type="entry name" value="TPR-like_helical_dom_sf"/>
</dbReference>
<comment type="similarity">
    <text evidence="2">Belongs to the YPP1 family.</text>
</comment>
<evidence type="ECO:0000256" key="3">
    <source>
        <dbReference type="PROSITE-ProRule" id="PRU00339"/>
    </source>
</evidence>
<feature type="repeat" description="TPR" evidence="3">
    <location>
        <begin position="992"/>
        <end position="1025"/>
    </location>
</feature>
<dbReference type="InterPro" id="IPR051722">
    <property type="entry name" value="Endocytosis_PI4K-reg_protein"/>
</dbReference>
<reference evidence="5 6" key="1">
    <citation type="journal article" date="2023" name="PLoS ONE">
        <title>Cytospora paraplurivora sp. nov. isolated from orchards with fruit tree decline syndrome in Ontario, Canada.</title>
        <authorList>
            <person name="Ilyukhin E."/>
            <person name="Nguyen H.D.T."/>
            <person name="Castle A.J."/>
            <person name="Ellouze W."/>
        </authorList>
    </citation>
    <scope>NUCLEOTIDE SEQUENCE [LARGE SCALE GENOMIC DNA]</scope>
    <source>
        <strain evidence="5 6">FDS-564</strain>
    </source>
</reference>
<feature type="region of interest" description="Disordered" evidence="4">
    <location>
        <begin position="1194"/>
        <end position="1321"/>
    </location>
</feature>
<feature type="compositionally biased region" description="Polar residues" evidence="4">
    <location>
        <begin position="1433"/>
        <end position="1446"/>
    </location>
</feature>
<accession>A0AAN9U7D0</accession>
<protein>
    <recommendedName>
        <fullName evidence="7">Filamentation protein</fullName>
    </recommendedName>
</protein>
<name>A0AAN9U7D0_9PEZI</name>
<proteinExistence type="inferred from homology"/>
<evidence type="ECO:0000313" key="6">
    <source>
        <dbReference type="Proteomes" id="UP001320245"/>
    </source>
</evidence>
<feature type="compositionally biased region" description="Basic and acidic residues" evidence="4">
    <location>
        <begin position="1289"/>
        <end position="1300"/>
    </location>
</feature>
<dbReference type="SMART" id="SM00028">
    <property type="entry name" value="TPR"/>
    <property type="match status" value="6"/>
</dbReference>
<feature type="compositionally biased region" description="Low complexity" evidence="4">
    <location>
        <begin position="1200"/>
        <end position="1212"/>
    </location>
</feature>
<dbReference type="EMBL" id="JAJSPL020000016">
    <property type="protein sequence ID" value="KAK7742039.1"/>
    <property type="molecule type" value="Genomic_DNA"/>
</dbReference>
<feature type="compositionally biased region" description="Polar residues" evidence="4">
    <location>
        <begin position="769"/>
        <end position="789"/>
    </location>
</feature>
<feature type="compositionally biased region" description="Basic and acidic residues" evidence="4">
    <location>
        <begin position="800"/>
        <end position="821"/>
    </location>
</feature>
<dbReference type="Gene3D" id="1.25.40.10">
    <property type="entry name" value="Tetratricopeptide repeat domain"/>
    <property type="match status" value="2"/>
</dbReference>
<evidence type="ECO:0000256" key="2">
    <source>
        <dbReference type="ARBA" id="ARBA00038251"/>
    </source>
</evidence>
<feature type="compositionally biased region" description="Low complexity" evidence="4">
    <location>
        <begin position="1473"/>
        <end position="1487"/>
    </location>
</feature>
<feature type="compositionally biased region" description="Basic and acidic residues" evidence="4">
    <location>
        <begin position="1533"/>
        <end position="1553"/>
    </location>
</feature>
<feature type="compositionally biased region" description="Polar residues" evidence="4">
    <location>
        <begin position="877"/>
        <end position="886"/>
    </location>
</feature>
<feature type="compositionally biased region" description="Acidic residues" evidence="4">
    <location>
        <begin position="1688"/>
        <end position="1699"/>
    </location>
</feature>
<feature type="compositionally biased region" description="Low complexity" evidence="4">
    <location>
        <begin position="1303"/>
        <end position="1315"/>
    </location>
</feature>
<feature type="compositionally biased region" description="Polar residues" evidence="4">
    <location>
        <begin position="1277"/>
        <end position="1287"/>
    </location>
</feature>
<comment type="caution">
    <text evidence="5">The sequence shown here is derived from an EMBL/GenBank/DDBJ whole genome shotgun (WGS) entry which is preliminary data.</text>
</comment>
<feature type="compositionally biased region" description="Basic and acidic residues" evidence="4">
    <location>
        <begin position="959"/>
        <end position="968"/>
    </location>
</feature>
<gene>
    <name evidence="5" type="ORF">SLS53_004625</name>
</gene>
<comment type="function">
    <text evidence="1">Involved in endocytosis.</text>
</comment>
<feature type="region of interest" description="Disordered" evidence="4">
    <location>
        <begin position="959"/>
        <end position="981"/>
    </location>
</feature>
<evidence type="ECO:0008006" key="7">
    <source>
        <dbReference type="Google" id="ProtNLM"/>
    </source>
</evidence>
<sequence>MAPTPDPVKGKRYLDLLDNARCDGDWDSVPELVRKVRKHAPNRACLSSTAEIEHGIAKSTTSEASNTAGPDTAAYDVPSKDIEVASHLPNLLALIEQEQTYAEDRFQAQVCIGWLHWAVGDYNKALGSLPEGLGEKQVDSLDNISEWTRVCVLKAAYLRANCFAREGRNLDALAIYEAAIPSSSYTWSYQASRKQLRYWSELFLTEYCMLHNACRDAGDVSIEDTNSLVCFRSWARWWDSSKGAPLAGGYGFKGSVPRQRIWSEYYKVLSTILQQDLPYPTAHASFSTDESSARAQLLVELKRAEAAFEALLLNETTFPKAEEERADIENFVATLMQNWTILSGRGWSERDLGQDGKAGLGASVLEILYRASTKTYHSTAILRNLFIVHLSVAEFDLALRAFDSYLDIAKKGIARVEKTGHQEDALDDDATIIETISLCISALCRFGGKDAAEKAKELASELEHWLDKTEPPHANGGAVTVQEEGGRTWANTERVPAKTRALAWQSIGLALAQWARTTFDATARAEVQKKAIKALHTSLSAGTGGSADVRGVFALGVLLAEQRELTTAIELVKAALLAKPRGDETLVLYNGPFWRERSLIPLWHLLSLLLSARQEYVLAARTCECAIEQFGDPVVLYGRQAAYKSDHLNEAEKDLGASRGLVDEMDDFEKENILEVKMTQLAVVEITEGPRVAVNASLELLSLFQRLFGSVQTQPKQNLEPPKTSNVPRTSATFRGFRTGIFGSRSSRTEKRDSVATQQPDDQVETTEARPQTAQSVSRAPTIQVTKENGSPKESRRKSTTSEKRSESARRDSARRRDSQAARRRAASTGPVPHKPTVIDGEPFYTPMPEGLHASDFFSGGDHPLMRPSSAVDSAGINGTDSQQPTDLSGVALNEVVPAGAVLPVIHFDKAFVQRSRSAILLKVWLMIAGFYRRAGMYDDAKGAVHEAQKLIQTMEAEMGKESGETGKRSSASQSLRDPGWGGNKSIEELWGDVLSENGRLQLARGDIDAAREGFEAALTHFPDHPSAIVGLSHILLDFYGEKIVPPPAFPGLELVGGSEAMPGTDQSTADVISPTRKVADSSGLLPAQPIGLGAFKSPRKEILEEAGAANSSALPHHESKLVPPYKASSIPLVDRLAARDRAYGLLSNLTKLGTGWNYSEAWFALARAHEESGQLDKAKDVLWWCVELEEGMGPDRVMPRPTRTRAAAAAQRARDTSSEPASAPAKVVAEPIRSDEASDNIYGVSDREVERQKSTKKTASAKRAAPSERTTRNTRSRATIASNATDSKALEDSRKRRDAAMSTLDNLTSTTTDDAPNGSDTVVSPVVEGGRNMDIDGSSLLGTRGGRVDLNLSGLEINDSEIFGNLDSSLGDDTRKEEEVMGYSSGTEQQAGARSADTSAAFNVSVFRRQPRRRRQSSIVGRDDAPIRPSSRGPTTPGLSSNFNLGNFRRRRRQPSILLSSAQKATMSVQRSRAASEASENALASEAGEEEDSFLPDAEGTPVRPSRGRPSGADRLEVEEDEAGARPRKRKSAESHDVEAAKRRAVESDEVLHQSIEIEMDDLSSPPPSMLDRTPELDDDSVLAPPASDSESEGVWPSLRNLGKKQHHATAAAASRAQKTPELDGDDSDLSEPPSLTHSPNIKAAGPGAKNKGKATQPKESPKITTADLEALLPRRRRKVRRGGDGSGDEEAGADVDVYDISNQPQASRRKIERPLIGSSKANGAAPAKETAAPTRKRRQTYGSRVFDKENTVEGDSIQVDGEASTPVDDSVFEPDATTASLDLGEELKAASRKFKEVDKWELEYEEVVESSSPLPEGR</sequence>
<organism evidence="5 6">
    <name type="scientific">Cytospora paraplurivora</name>
    <dbReference type="NCBI Taxonomy" id="2898453"/>
    <lineage>
        <taxon>Eukaryota</taxon>
        <taxon>Fungi</taxon>
        <taxon>Dikarya</taxon>
        <taxon>Ascomycota</taxon>
        <taxon>Pezizomycotina</taxon>
        <taxon>Sordariomycetes</taxon>
        <taxon>Sordariomycetidae</taxon>
        <taxon>Diaporthales</taxon>
        <taxon>Cytosporaceae</taxon>
        <taxon>Cytospora</taxon>
    </lineage>
</organism>
<dbReference type="PANTHER" id="PTHR23083">
    <property type="entry name" value="TETRATRICOPEPTIDE REPEAT PROTEIN, TPR"/>
    <property type="match status" value="1"/>
</dbReference>
<feature type="compositionally biased region" description="Polar residues" evidence="4">
    <location>
        <begin position="1458"/>
        <end position="1472"/>
    </location>
</feature>
<evidence type="ECO:0000256" key="1">
    <source>
        <dbReference type="ARBA" id="ARBA00002550"/>
    </source>
</evidence>
<evidence type="ECO:0000256" key="4">
    <source>
        <dbReference type="SAM" id="MobiDB-lite"/>
    </source>
</evidence>
<dbReference type="PANTHER" id="PTHR23083:SF464">
    <property type="entry name" value="TETRATRICOPEPTIDE REPEAT DOMAIN 7, ISOFORM A"/>
    <property type="match status" value="1"/>
</dbReference>
<dbReference type="PROSITE" id="PS50005">
    <property type="entry name" value="TPR"/>
    <property type="match status" value="1"/>
</dbReference>
<evidence type="ECO:0000313" key="5">
    <source>
        <dbReference type="EMBL" id="KAK7742039.1"/>
    </source>
</evidence>
<keyword evidence="3" id="KW-0802">TPR repeat</keyword>
<feature type="region of interest" description="Disordered" evidence="4">
    <location>
        <begin position="1369"/>
        <end position="1775"/>
    </location>
</feature>
<dbReference type="SUPFAM" id="SSF48452">
    <property type="entry name" value="TPR-like"/>
    <property type="match status" value="1"/>
</dbReference>
<dbReference type="Proteomes" id="UP001320245">
    <property type="component" value="Unassembled WGS sequence"/>
</dbReference>
<feature type="compositionally biased region" description="Polar residues" evidence="4">
    <location>
        <begin position="714"/>
        <end position="733"/>
    </location>
</feature>
<feature type="region of interest" description="Disordered" evidence="4">
    <location>
        <begin position="714"/>
        <end position="886"/>
    </location>
</feature>
<feature type="compositionally biased region" description="Polar residues" evidence="4">
    <location>
        <begin position="1385"/>
        <end position="1403"/>
    </location>
</feature>
<keyword evidence="6" id="KW-1185">Reference proteome</keyword>